<feature type="region of interest" description="Disordered" evidence="2">
    <location>
        <begin position="363"/>
        <end position="502"/>
    </location>
</feature>
<comment type="caution">
    <text evidence="3">The sequence shown here is derived from an EMBL/GenBank/DDBJ whole genome shotgun (WGS) entry which is preliminary data.</text>
</comment>
<feature type="compositionally biased region" description="Low complexity" evidence="2">
    <location>
        <begin position="364"/>
        <end position="376"/>
    </location>
</feature>
<gene>
    <name evidence="3" type="ORF">NP233_g8975</name>
</gene>
<feature type="compositionally biased region" description="Polar residues" evidence="2">
    <location>
        <begin position="600"/>
        <end position="613"/>
    </location>
</feature>
<accession>A0AAD5VLB0</accession>
<evidence type="ECO:0000313" key="3">
    <source>
        <dbReference type="EMBL" id="KAJ3563383.1"/>
    </source>
</evidence>
<feature type="region of interest" description="Disordered" evidence="2">
    <location>
        <begin position="1"/>
        <end position="122"/>
    </location>
</feature>
<evidence type="ECO:0000313" key="4">
    <source>
        <dbReference type="Proteomes" id="UP001213000"/>
    </source>
</evidence>
<organism evidence="3 4">
    <name type="scientific">Leucocoprinus birnbaumii</name>
    <dbReference type="NCBI Taxonomy" id="56174"/>
    <lineage>
        <taxon>Eukaryota</taxon>
        <taxon>Fungi</taxon>
        <taxon>Dikarya</taxon>
        <taxon>Basidiomycota</taxon>
        <taxon>Agaricomycotina</taxon>
        <taxon>Agaricomycetes</taxon>
        <taxon>Agaricomycetidae</taxon>
        <taxon>Agaricales</taxon>
        <taxon>Agaricineae</taxon>
        <taxon>Agaricaceae</taxon>
        <taxon>Leucocoprinus</taxon>
    </lineage>
</organism>
<feature type="compositionally biased region" description="Pro residues" evidence="2">
    <location>
        <begin position="108"/>
        <end position="118"/>
    </location>
</feature>
<sequence>MDPTDSISRVTSLRTRPNFTPLGPRTPSRSTFDVPPLPSASSSPRIPSPAYSAHASPALSPRILPTVLETLAEPETPHSPAATESLPPAYTALPETQATESLQQSTSSPPPRIPPPPEMRFEPQPVEWKALPLEAALWTFSSAELQQIVSRAIRSSARESFIRLLTVENLDRALPNELERLEKSRASAQTKYRFLVHRRTMLLQALITSAQIPSAKAKDKEDNLDSITKLALQLSETTTECDRLVEELVSISDRTAQINRMLDVHWASALAIALRKLNNSYGRRTTELQQARERIAQLEAELEDAWKEAEKLAEEMDDYEADLVSDEEGDAVIETAEVVSVPITPTSPRPHSIGIAPTLLAVDPLTPRTPRTPLSPRHAEPIADIPADVNGQDDNQDALSIRSGKSGKSFKSTKSARSVKSHRSGRGDFSRSQYVSAARKRSYRASQGSLRLPAGHSRKQSVSRPKTPVEEHPPLPEIPLSHSRKPSTSSVHRPKTPMEEQPPVPDIPLQFVSPILSAPTANASSTLLHWDSRSASPAMAGEKSNGIDGTVGASPPRRVPANLDDISLNDDNAIEEVPRSPNRKNMSLDDMRITRRASKRQSGMNASPTSNIPSIWKSIDTPKTPAERVESLMRRGTTNSKLTPYQKLRTLTKRYSLPFPLLASGNKSGVARRASDRS</sequence>
<feature type="coiled-coil region" evidence="1">
    <location>
        <begin position="281"/>
        <end position="329"/>
    </location>
</feature>
<protein>
    <submittedName>
        <fullName evidence="3">Uncharacterized protein</fullName>
    </submittedName>
</protein>
<feature type="region of interest" description="Disordered" evidence="2">
    <location>
        <begin position="597"/>
        <end position="623"/>
    </location>
</feature>
<keyword evidence="4" id="KW-1185">Reference proteome</keyword>
<proteinExistence type="predicted"/>
<feature type="compositionally biased region" description="Low complexity" evidence="2">
    <location>
        <begin position="403"/>
        <end position="415"/>
    </location>
</feature>
<feature type="compositionally biased region" description="Polar residues" evidence="2">
    <location>
        <begin position="94"/>
        <end position="107"/>
    </location>
</feature>
<evidence type="ECO:0000256" key="1">
    <source>
        <dbReference type="SAM" id="Coils"/>
    </source>
</evidence>
<feature type="compositionally biased region" description="Low complexity" evidence="2">
    <location>
        <begin position="39"/>
        <end position="61"/>
    </location>
</feature>
<feature type="compositionally biased region" description="Polar residues" evidence="2">
    <location>
        <begin position="1"/>
        <end position="18"/>
    </location>
</feature>
<dbReference type="Proteomes" id="UP001213000">
    <property type="component" value="Unassembled WGS sequence"/>
</dbReference>
<reference evidence="3" key="1">
    <citation type="submission" date="2022-07" db="EMBL/GenBank/DDBJ databases">
        <title>Genome Sequence of Leucocoprinus birnbaumii.</title>
        <authorList>
            <person name="Buettner E."/>
        </authorList>
    </citation>
    <scope>NUCLEOTIDE SEQUENCE</scope>
    <source>
        <strain evidence="3">VT141</strain>
    </source>
</reference>
<keyword evidence="1" id="KW-0175">Coiled coil</keyword>
<evidence type="ECO:0000256" key="2">
    <source>
        <dbReference type="SAM" id="MobiDB-lite"/>
    </source>
</evidence>
<dbReference type="EMBL" id="JANIEX010000765">
    <property type="protein sequence ID" value="KAJ3563383.1"/>
    <property type="molecule type" value="Genomic_DNA"/>
</dbReference>
<name>A0AAD5VLB0_9AGAR</name>
<dbReference type="AlphaFoldDB" id="A0AAD5VLB0"/>
<feature type="region of interest" description="Disordered" evidence="2">
    <location>
        <begin position="536"/>
        <end position="564"/>
    </location>
</feature>